<evidence type="ECO:0000256" key="7">
    <source>
        <dbReference type="ARBA" id="ARBA00022958"/>
    </source>
</evidence>
<feature type="binding site" evidence="9">
    <location>
        <position position="289"/>
    </location>
    <ligand>
        <name>K(+)</name>
        <dbReference type="ChEBI" id="CHEBI:29103"/>
    </ligand>
</feature>
<comment type="pathway">
    <text evidence="9">Carbohydrate metabolism; D-ribose degradation; D-ribose 5-phosphate from beta-D-ribopyranose: step 2/2.</text>
</comment>
<comment type="activity regulation">
    <text evidence="9">Activated by a monovalent cation that binds near, but not in, the active site. The most likely occupant of the site in vivo is potassium. Ion binding induces a conformational change that may alter substrate affinity.</text>
</comment>
<keyword evidence="7 9" id="KW-0630">Potassium</keyword>
<feature type="binding site" evidence="9">
    <location>
        <position position="188"/>
    </location>
    <ligand>
        <name>ATP</name>
        <dbReference type="ChEBI" id="CHEBI:30616"/>
    </ligand>
</feature>
<dbReference type="EC" id="2.7.1.15" evidence="9 10"/>
<dbReference type="PRINTS" id="PR00990">
    <property type="entry name" value="RIBOKINASE"/>
</dbReference>
<dbReference type="SUPFAM" id="SSF53613">
    <property type="entry name" value="Ribokinase-like"/>
    <property type="match status" value="1"/>
</dbReference>
<evidence type="ECO:0000256" key="10">
    <source>
        <dbReference type="NCBIfam" id="TIGR02152"/>
    </source>
</evidence>
<gene>
    <name evidence="9 12" type="primary">rbsK</name>
    <name evidence="12" type="ORF">K0U00_18290</name>
</gene>
<evidence type="ECO:0000313" key="12">
    <source>
        <dbReference type="EMBL" id="MBW7455982.1"/>
    </source>
</evidence>
<evidence type="ECO:0000256" key="9">
    <source>
        <dbReference type="HAMAP-Rule" id="MF_01987"/>
    </source>
</evidence>
<sequence length="315" mass="34061">MGADMPDIVVFGTINMDYVSFLDHLPEIGETISTKVFGMFPGGKAANQAVAASRLGSKVSLIGRVGDDELGRKLKEHLGKDGVCHDLVQFTPESQTGISMICVDKAGRNTIVTHSGASDLWTKQDIDAAETIINQAKYAMLQIEMDMEIARYIITKARLAGVKLVLNLAPVIPIDTELLSMVDYLIVNETEASQLADITVNSVQTSKAAAQILFERGIQNVIITLGEAGAVLKTATLSRHFQSPKVEVVDSTAAGDCFVAATTHFLCKEKDLEMAIQKAVEVAALSVTKAGAQTSAPTYDEYMQFKQKNQNYVEE</sequence>
<dbReference type="Pfam" id="PF00294">
    <property type="entry name" value="PfkB"/>
    <property type="match status" value="1"/>
</dbReference>
<evidence type="ECO:0000256" key="8">
    <source>
        <dbReference type="ARBA" id="ARBA00023277"/>
    </source>
</evidence>
<keyword evidence="3 9" id="KW-0547">Nucleotide-binding</keyword>
<proteinExistence type="inferred from homology"/>
<evidence type="ECO:0000256" key="5">
    <source>
        <dbReference type="ARBA" id="ARBA00022840"/>
    </source>
</evidence>
<comment type="caution">
    <text evidence="9">Lacks conserved residue(s) required for the propagation of feature annotation.</text>
</comment>
<comment type="subunit">
    <text evidence="9">Homodimer.</text>
</comment>
<dbReference type="PANTHER" id="PTHR10584">
    <property type="entry name" value="SUGAR KINASE"/>
    <property type="match status" value="1"/>
</dbReference>
<comment type="cofactor">
    <cofactor evidence="9">
        <name>Mg(2+)</name>
        <dbReference type="ChEBI" id="CHEBI:18420"/>
    </cofactor>
    <text evidence="9">Requires a divalent cation, most likely magnesium in vivo, as an electrophilic catalyst to aid phosphoryl group transfer. It is the chelate of the metal and the nucleotide that is the actual substrate.</text>
</comment>
<dbReference type="InterPro" id="IPR011611">
    <property type="entry name" value="PfkB_dom"/>
</dbReference>
<keyword evidence="4 9" id="KW-0418">Kinase</keyword>
<keyword evidence="6 9" id="KW-0460">Magnesium</keyword>
<feature type="binding site" evidence="9">
    <location>
        <begin position="43"/>
        <end position="47"/>
    </location>
    <ligand>
        <name>substrate</name>
    </ligand>
</feature>
<feature type="binding site" evidence="9">
    <location>
        <begin position="224"/>
        <end position="229"/>
    </location>
    <ligand>
        <name>ATP</name>
        <dbReference type="ChEBI" id="CHEBI:30616"/>
    </ligand>
</feature>
<comment type="caution">
    <text evidence="12">The sequence shown here is derived from an EMBL/GenBank/DDBJ whole genome shotgun (WGS) entry which is preliminary data.</text>
</comment>
<dbReference type="GO" id="GO:0004747">
    <property type="term" value="F:ribokinase activity"/>
    <property type="evidence" value="ECO:0007669"/>
    <property type="project" value="UniProtKB-EC"/>
</dbReference>
<dbReference type="InterPro" id="IPR011877">
    <property type="entry name" value="Ribokinase"/>
</dbReference>
<keyword evidence="13" id="KW-1185">Reference proteome</keyword>
<dbReference type="Proteomes" id="UP001519887">
    <property type="component" value="Unassembled WGS sequence"/>
</dbReference>
<evidence type="ECO:0000313" key="13">
    <source>
        <dbReference type="Proteomes" id="UP001519887"/>
    </source>
</evidence>
<reference evidence="12 13" key="1">
    <citation type="submission" date="2021-07" db="EMBL/GenBank/DDBJ databases">
        <title>Paenibacillus radiodurans sp. nov., isolated from the southeastern edge of Tengger Desert.</title>
        <authorList>
            <person name="Zhang G."/>
        </authorList>
    </citation>
    <scope>NUCLEOTIDE SEQUENCE [LARGE SCALE GENOMIC DNA]</scope>
    <source>
        <strain evidence="12 13">CCM 7311</strain>
    </source>
</reference>
<evidence type="ECO:0000256" key="1">
    <source>
        <dbReference type="ARBA" id="ARBA00022679"/>
    </source>
</evidence>
<feature type="binding site" evidence="9">
    <location>
        <position position="256"/>
    </location>
    <ligand>
        <name>substrate</name>
    </ligand>
</feature>
<evidence type="ECO:0000256" key="2">
    <source>
        <dbReference type="ARBA" id="ARBA00022723"/>
    </source>
</evidence>
<protein>
    <recommendedName>
        <fullName evidence="9 10">Ribokinase</fullName>
        <shortName evidence="9">RK</shortName>
        <ecNumber evidence="9 10">2.7.1.15</ecNumber>
    </recommendedName>
</protein>
<feature type="binding site" evidence="9">
    <location>
        <position position="286"/>
    </location>
    <ligand>
        <name>K(+)</name>
        <dbReference type="ChEBI" id="CHEBI:29103"/>
    </ligand>
</feature>
<feature type="binding site" evidence="9">
    <location>
        <position position="250"/>
    </location>
    <ligand>
        <name>K(+)</name>
        <dbReference type="ChEBI" id="CHEBI:29103"/>
    </ligand>
</feature>
<feature type="binding site" evidence="9">
    <location>
        <position position="252"/>
    </location>
    <ligand>
        <name>K(+)</name>
        <dbReference type="ChEBI" id="CHEBI:29103"/>
    </ligand>
</feature>
<feature type="binding site" evidence="9">
    <location>
        <position position="295"/>
    </location>
    <ligand>
        <name>K(+)</name>
        <dbReference type="ChEBI" id="CHEBI:29103"/>
    </ligand>
</feature>
<dbReference type="NCBIfam" id="TIGR02152">
    <property type="entry name" value="D_ribokin_bact"/>
    <property type="match status" value="1"/>
</dbReference>
<organism evidence="12 13">
    <name type="scientific">Paenibacillus sepulcri</name>
    <dbReference type="NCBI Taxonomy" id="359917"/>
    <lineage>
        <taxon>Bacteria</taxon>
        <taxon>Bacillati</taxon>
        <taxon>Bacillota</taxon>
        <taxon>Bacilli</taxon>
        <taxon>Bacillales</taxon>
        <taxon>Paenibacillaceae</taxon>
        <taxon>Paenibacillus</taxon>
    </lineage>
</organism>
<keyword evidence="1 9" id="KW-0808">Transferase</keyword>
<comment type="function">
    <text evidence="9">Catalyzes the phosphorylation of ribose at O-5 in a reaction requiring ATP and magnesium. The resulting D-ribose-5-phosphate can then be used either for sythesis of nucleotides, histidine, and tryptophan, or as a component of the pentose phosphate pathway.</text>
</comment>
<dbReference type="CDD" id="cd01174">
    <property type="entry name" value="ribokinase"/>
    <property type="match status" value="1"/>
</dbReference>
<accession>A0ABS7C524</accession>
<comment type="catalytic activity">
    <reaction evidence="9">
        <text>D-ribose + ATP = D-ribose 5-phosphate + ADP + H(+)</text>
        <dbReference type="Rhea" id="RHEA:13697"/>
        <dbReference type="ChEBI" id="CHEBI:15378"/>
        <dbReference type="ChEBI" id="CHEBI:30616"/>
        <dbReference type="ChEBI" id="CHEBI:47013"/>
        <dbReference type="ChEBI" id="CHEBI:78346"/>
        <dbReference type="ChEBI" id="CHEBI:456216"/>
        <dbReference type="EC" id="2.7.1.15"/>
    </reaction>
</comment>
<feature type="binding site" evidence="9">
    <location>
        <position position="291"/>
    </location>
    <ligand>
        <name>K(+)</name>
        <dbReference type="ChEBI" id="CHEBI:29103"/>
    </ligand>
</feature>
<keyword evidence="8 9" id="KW-0119">Carbohydrate metabolism</keyword>
<dbReference type="PANTHER" id="PTHR10584:SF166">
    <property type="entry name" value="RIBOKINASE"/>
    <property type="match status" value="1"/>
</dbReference>
<name>A0ABS7C524_9BACL</name>
<evidence type="ECO:0000256" key="3">
    <source>
        <dbReference type="ARBA" id="ARBA00022741"/>
    </source>
</evidence>
<dbReference type="RefSeq" id="WP_210046483.1">
    <property type="nucleotide sequence ID" value="NZ_JBHLVU010000030.1"/>
</dbReference>
<feature type="binding site" evidence="9">
    <location>
        <begin position="255"/>
        <end position="256"/>
    </location>
    <ligand>
        <name>ATP</name>
        <dbReference type="ChEBI" id="CHEBI:30616"/>
    </ligand>
</feature>
<keyword evidence="5 9" id="KW-0067">ATP-binding</keyword>
<dbReference type="InterPro" id="IPR002139">
    <property type="entry name" value="Ribo/fructo_kinase"/>
</dbReference>
<keyword evidence="9" id="KW-0963">Cytoplasm</keyword>
<dbReference type="Gene3D" id="3.40.1190.20">
    <property type="match status" value="1"/>
</dbReference>
<evidence type="ECO:0000256" key="4">
    <source>
        <dbReference type="ARBA" id="ARBA00022777"/>
    </source>
</evidence>
<dbReference type="InterPro" id="IPR029056">
    <property type="entry name" value="Ribokinase-like"/>
</dbReference>
<comment type="similarity">
    <text evidence="9">Belongs to the carbohydrate kinase PfkB family. Ribokinase subfamily.</text>
</comment>
<dbReference type="EMBL" id="JAHZIK010000471">
    <property type="protein sequence ID" value="MBW7455982.1"/>
    <property type="molecule type" value="Genomic_DNA"/>
</dbReference>
<feature type="active site" description="Proton acceptor" evidence="9">
    <location>
        <position position="256"/>
    </location>
</feature>
<feature type="binding site" evidence="9">
    <location>
        <position position="144"/>
    </location>
    <ligand>
        <name>substrate</name>
    </ligand>
</feature>
<comment type="subcellular location">
    <subcellularLocation>
        <location evidence="9">Cytoplasm</location>
    </subcellularLocation>
</comment>
<evidence type="ECO:0000259" key="11">
    <source>
        <dbReference type="Pfam" id="PF00294"/>
    </source>
</evidence>
<evidence type="ECO:0000256" key="6">
    <source>
        <dbReference type="ARBA" id="ARBA00022842"/>
    </source>
</evidence>
<keyword evidence="2 9" id="KW-0479">Metal-binding</keyword>
<feature type="binding site" evidence="9">
    <location>
        <begin position="15"/>
        <end position="17"/>
    </location>
    <ligand>
        <name>substrate</name>
    </ligand>
</feature>
<feature type="domain" description="Carbohydrate kinase PfkB" evidence="11">
    <location>
        <begin position="5"/>
        <end position="298"/>
    </location>
</feature>
<dbReference type="HAMAP" id="MF_01987">
    <property type="entry name" value="Ribokinase"/>
    <property type="match status" value="1"/>
</dbReference>